<comment type="caution">
    <text evidence="1">The sequence shown here is derived from an EMBL/GenBank/DDBJ whole genome shotgun (WGS) entry which is preliminary data.</text>
</comment>
<gene>
    <name evidence="1" type="ORF">ECRASSUSDP1_LOCUS17389</name>
</gene>
<dbReference type="EMBL" id="CAMPGE010017550">
    <property type="protein sequence ID" value="CAI2376020.1"/>
    <property type="molecule type" value="Genomic_DNA"/>
</dbReference>
<organism evidence="1 2">
    <name type="scientific">Euplotes crassus</name>
    <dbReference type="NCBI Taxonomy" id="5936"/>
    <lineage>
        <taxon>Eukaryota</taxon>
        <taxon>Sar</taxon>
        <taxon>Alveolata</taxon>
        <taxon>Ciliophora</taxon>
        <taxon>Intramacronucleata</taxon>
        <taxon>Spirotrichea</taxon>
        <taxon>Hypotrichia</taxon>
        <taxon>Euplotida</taxon>
        <taxon>Euplotidae</taxon>
        <taxon>Moneuplotes</taxon>
    </lineage>
</organism>
<evidence type="ECO:0000313" key="2">
    <source>
        <dbReference type="Proteomes" id="UP001295684"/>
    </source>
</evidence>
<dbReference type="AlphaFoldDB" id="A0AAD1XNL7"/>
<reference evidence="1" key="1">
    <citation type="submission" date="2023-07" db="EMBL/GenBank/DDBJ databases">
        <authorList>
            <consortium name="AG Swart"/>
            <person name="Singh M."/>
            <person name="Singh A."/>
            <person name="Seah K."/>
            <person name="Emmerich C."/>
        </authorList>
    </citation>
    <scope>NUCLEOTIDE SEQUENCE</scope>
    <source>
        <strain evidence="1">DP1</strain>
    </source>
</reference>
<name>A0AAD1XNL7_EUPCR</name>
<dbReference type="InterPro" id="IPR009030">
    <property type="entry name" value="Growth_fac_rcpt_cys_sf"/>
</dbReference>
<sequence>MIVSFCTAMYREGCPNGYYEAGGCKPCPESCKTCNDGNNCDQCIDSMMLKISANFAKNNTEDVQICDNCPEGEYYDKTSQICRSCESRCNDQCGYQKSCFQCAQGQVYDLEEGICINESSCIGEKHFLKNDLYTTGNVCRMLEYYIDPLSEANMELGTQKYPYRSFKTLSSEILNVHSHTNVSIVIYIVDAYVLDGELMFINMTSVELKSHPEYSATVIKNGLQESRDRALIIPTYHSQHGITSKARFHILKHSDWDINEIIERGDLTDYELNVFPSSSATFQFLRTSFHLEGVDFYREAIDEDLKYTLFSPIFLQDKWITIRNSDFNISGFITAVMYSMNFHAENLRIEGYRLRGLIVYQTCICNYPGAFVNPTVSVKNVTYMRTSEKIGQIGMPFIVPCASFNLTIEQIDLANYLIKITSLLFNSSSLFPKHNSSSVSYLTSR</sequence>
<dbReference type="Proteomes" id="UP001295684">
    <property type="component" value="Unassembled WGS sequence"/>
</dbReference>
<keyword evidence="2" id="KW-1185">Reference proteome</keyword>
<protein>
    <submittedName>
        <fullName evidence="1">Uncharacterized protein</fullName>
    </submittedName>
</protein>
<accession>A0AAD1XNL7</accession>
<dbReference type="InterPro" id="IPR006212">
    <property type="entry name" value="Furin_repeat"/>
</dbReference>
<dbReference type="CDD" id="cd00064">
    <property type="entry name" value="FU"/>
    <property type="match status" value="1"/>
</dbReference>
<evidence type="ECO:0000313" key="1">
    <source>
        <dbReference type="EMBL" id="CAI2376020.1"/>
    </source>
</evidence>
<dbReference type="SUPFAM" id="SSF57184">
    <property type="entry name" value="Growth factor receptor domain"/>
    <property type="match status" value="1"/>
</dbReference>
<dbReference type="Gene3D" id="2.10.220.10">
    <property type="entry name" value="Hormone Receptor, Insulin-like Growth Factor Receptor 1, Chain A, domain 2"/>
    <property type="match status" value="1"/>
</dbReference>
<proteinExistence type="predicted"/>